<protein>
    <submittedName>
        <fullName evidence="2">Uncharacterized protein</fullName>
    </submittedName>
</protein>
<dbReference type="InterPro" id="IPR046570">
    <property type="entry name" value="DUF6724"/>
</dbReference>
<dbReference type="Proteomes" id="UP000004431">
    <property type="component" value="Unassembled WGS sequence"/>
</dbReference>
<dbReference type="RefSeq" id="WP_006304293.1">
    <property type="nucleotide sequence ID" value="NZ_AEDQ01000022.1"/>
</dbReference>
<dbReference type="Pfam" id="PF20485">
    <property type="entry name" value="DUF6724"/>
    <property type="match status" value="1"/>
</dbReference>
<evidence type="ECO:0000313" key="2">
    <source>
        <dbReference type="EMBL" id="EFL43991.1"/>
    </source>
</evidence>
<evidence type="ECO:0000256" key="1">
    <source>
        <dbReference type="SAM" id="Phobius"/>
    </source>
</evidence>
<dbReference type="EMBL" id="AEDQ01000022">
    <property type="protein sequence ID" value="EFL43991.1"/>
    <property type="molecule type" value="Genomic_DNA"/>
</dbReference>
<keyword evidence="1" id="KW-0472">Membrane</keyword>
<feature type="transmembrane region" description="Helical" evidence="1">
    <location>
        <begin position="24"/>
        <end position="43"/>
    </location>
</feature>
<accession>A0ABN0AZI8</accession>
<gene>
    <name evidence="2" type="ORF">HMPREF9248_0356</name>
</gene>
<proteinExistence type="predicted"/>
<keyword evidence="3" id="KW-1185">Reference proteome</keyword>
<reference evidence="2 3" key="1">
    <citation type="submission" date="2010-08" db="EMBL/GenBank/DDBJ databases">
        <authorList>
            <person name="Durkin A.S."/>
            <person name="Madupu R."/>
            <person name="Torralba M."/>
            <person name="Gillis M."/>
            <person name="Methe B."/>
            <person name="Sutton G."/>
            <person name="Nelson K.E."/>
        </authorList>
    </citation>
    <scope>NUCLEOTIDE SEQUENCE [LARGE SCALE GENOMIC DNA]</scope>
    <source>
        <strain evidence="2 3">PB189-T1-4</strain>
    </source>
</reference>
<sequence>MDTVAQLFEQLGQFFNWLFGTRLGVMWLVIGGILFFVVIAIVLEIKTRKRYKNHAKQEGDFDLFDSDDESGWSDFEEDNK</sequence>
<evidence type="ECO:0000313" key="3">
    <source>
        <dbReference type="Proteomes" id="UP000004431"/>
    </source>
</evidence>
<keyword evidence="1" id="KW-1133">Transmembrane helix</keyword>
<keyword evidence="1" id="KW-0812">Transmembrane</keyword>
<comment type="caution">
    <text evidence="2">The sequence shown here is derived from an EMBL/GenBank/DDBJ whole genome shotgun (WGS) entry which is preliminary data.</text>
</comment>
<name>A0ABN0AZI8_9ACTN</name>
<organism evidence="2 3">
    <name type="scientific">Fannyhessea vaginae PB189-T1-4</name>
    <dbReference type="NCBI Taxonomy" id="866774"/>
    <lineage>
        <taxon>Bacteria</taxon>
        <taxon>Bacillati</taxon>
        <taxon>Actinomycetota</taxon>
        <taxon>Coriobacteriia</taxon>
        <taxon>Coriobacteriales</taxon>
        <taxon>Atopobiaceae</taxon>
        <taxon>Fannyhessea</taxon>
    </lineage>
</organism>